<feature type="coiled-coil region" evidence="1">
    <location>
        <begin position="179"/>
        <end position="262"/>
    </location>
</feature>
<sequence>MEFSREDQRKISIMSPLTSKENRSPVSGLRVRTGRKPLGSSNLSSDEEQPGSISPKQGNVLVSLQEAESTQLAEVQREAQEIKLQMAEVKEELAGALTEAEAASLYANKSKQNSKQLEQRCQTLCGEVKKLQEANNSLEADMRVIQAKHAQELKARESGDQGDAYRVRYEEIVQEKTCLEEHVKEMEVLITKAAELEEVHATVEKVQESVTEALTAGLQQQADLQEKKKILTQQNEELTGKLAAATEELENLRNEHHCLQGRSAANEEGLRRALVAALVHQALARSCLAVASVEASVRGGSAGLARTTLPAVVPSTGSSATCSQRALQATEREVSRLKEVMEMKEFTAVEDEANRFAALEQDMQALLEQ</sequence>
<feature type="non-terminal residue" evidence="3">
    <location>
        <position position="369"/>
    </location>
</feature>
<gene>
    <name evidence="3" type="ORF">CYMTET_23169</name>
</gene>
<evidence type="ECO:0000313" key="4">
    <source>
        <dbReference type="Proteomes" id="UP001190700"/>
    </source>
</evidence>
<keyword evidence="4" id="KW-1185">Reference proteome</keyword>
<keyword evidence="1" id="KW-0175">Coiled coil</keyword>
<feature type="region of interest" description="Disordered" evidence="2">
    <location>
        <begin position="1"/>
        <end position="60"/>
    </location>
</feature>
<reference evidence="3 4" key="1">
    <citation type="journal article" date="2015" name="Genome Biol. Evol.">
        <title>Comparative Genomics of a Bacterivorous Green Alga Reveals Evolutionary Causalities and Consequences of Phago-Mixotrophic Mode of Nutrition.</title>
        <authorList>
            <person name="Burns J.A."/>
            <person name="Paasch A."/>
            <person name="Narechania A."/>
            <person name="Kim E."/>
        </authorList>
    </citation>
    <scope>NUCLEOTIDE SEQUENCE [LARGE SCALE GENOMIC DNA]</scope>
    <source>
        <strain evidence="3 4">PLY_AMNH</strain>
    </source>
</reference>
<accession>A0AAE0L179</accession>
<dbReference type="Proteomes" id="UP001190700">
    <property type="component" value="Unassembled WGS sequence"/>
</dbReference>
<comment type="caution">
    <text evidence="3">The sequence shown here is derived from an EMBL/GenBank/DDBJ whole genome shotgun (WGS) entry which is preliminary data.</text>
</comment>
<organism evidence="3 4">
    <name type="scientific">Cymbomonas tetramitiformis</name>
    <dbReference type="NCBI Taxonomy" id="36881"/>
    <lineage>
        <taxon>Eukaryota</taxon>
        <taxon>Viridiplantae</taxon>
        <taxon>Chlorophyta</taxon>
        <taxon>Pyramimonadophyceae</taxon>
        <taxon>Pyramimonadales</taxon>
        <taxon>Pyramimonadaceae</taxon>
        <taxon>Cymbomonas</taxon>
    </lineage>
</organism>
<feature type="coiled-coil region" evidence="1">
    <location>
        <begin position="65"/>
        <end position="148"/>
    </location>
</feature>
<feature type="compositionally biased region" description="Basic and acidic residues" evidence="2">
    <location>
        <begin position="1"/>
        <end position="10"/>
    </location>
</feature>
<proteinExistence type="predicted"/>
<evidence type="ECO:0000313" key="3">
    <source>
        <dbReference type="EMBL" id="KAK3268321.1"/>
    </source>
</evidence>
<feature type="compositionally biased region" description="Polar residues" evidence="2">
    <location>
        <begin position="51"/>
        <end position="60"/>
    </location>
</feature>
<protein>
    <submittedName>
        <fullName evidence="3">Uncharacterized protein</fullName>
    </submittedName>
</protein>
<dbReference type="AlphaFoldDB" id="A0AAE0L179"/>
<name>A0AAE0L179_9CHLO</name>
<evidence type="ECO:0000256" key="1">
    <source>
        <dbReference type="SAM" id="Coils"/>
    </source>
</evidence>
<dbReference type="EMBL" id="LGRX02011894">
    <property type="protein sequence ID" value="KAK3268321.1"/>
    <property type="molecule type" value="Genomic_DNA"/>
</dbReference>
<evidence type="ECO:0000256" key="2">
    <source>
        <dbReference type="SAM" id="MobiDB-lite"/>
    </source>
</evidence>